<reference evidence="1 2" key="1">
    <citation type="submission" date="2020-10" db="EMBL/GenBank/DDBJ databases">
        <title>Phylogeny of dyella-like bacteria.</title>
        <authorList>
            <person name="Fu J."/>
        </authorList>
    </citation>
    <scope>NUCLEOTIDE SEQUENCE [LARGE SCALE GENOMIC DNA]</scope>
    <source>
        <strain evidence="1 2">JP1</strain>
    </source>
</reference>
<dbReference type="Proteomes" id="UP001620461">
    <property type="component" value="Unassembled WGS sequence"/>
</dbReference>
<name>A0ABW8JL64_9GAMM</name>
<dbReference type="EMBL" id="JADIKJ010000018">
    <property type="protein sequence ID" value="MFK2901864.1"/>
    <property type="molecule type" value="Genomic_DNA"/>
</dbReference>
<protein>
    <recommendedName>
        <fullName evidence="3">Toxin CdiA</fullName>
    </recommendedName>
</protein>
<evidence type="ECO:0000313" key="1">
    <source>
        <dbReference type="EMBL" id="MFK2901864.1"/>
    </source>
</evidence>
<sequence length="295" mass="30250">MADYLTSQGYKPGTPEFATMLQLASTAVGAAVGGGTGAATALDGMKYNYLSHQQRDQKAQELAACGSNQACTYNTEAKWQTISDNQNVSMAEWAISQAALPPSLIDQLRDTDPSSQAYVTLLNRAVTIIGDSPYLSNRQLINETDGLGLPAMMAPQVYKYPTDSIYQIPPPDYASAGGNALGASGAVTMNLHNGQMYGGVGGSVPVEPGAGFVFGWILNGGSAAYDPAVNTDNFLNGGGGSGAACYLLCIGINHAYGGATAIEIGWGIGVKNKLSGNAGTGAMLSISGEGSGVQQ</sequence>
<evidence type="ECO:0008006" key="3">
    <source>
        <dbReference type="Google" id="ProtNLM"/>
    </source>
</evidence>
<gene>
    <name evidence="1" type="ORF">ISP15_16110</name>
</gene>
<keyword evidence="2" id="KW-1185">Reference proteome</keyword>
<accession>A0ABW8JL64</accession>
<comment type="caution">
    <text evidence="1">The sequence shown here is derived from an EMBL/GenBank/DDBJ whole genome shotgun (WGS) entry which is preliminary data.</text>
</comment>
<organism evidence="1 2">
    <name type="scientific">Dyella jejuensis</name>
    <dbReference type="NCBI Taxonomy" id="1432009"/>
    <lineage>
        <taxon>Bacteria</taxon>
        <taxon>Pseudomonadati</taxon>
        <taxon>Pseudomonadota</taxon>
        <taxon>Gammaproteobacteria</taxon>
        <taxon>Lysobacterales</taxon>
        <taxon>Rhodanobacteraceae</taxon>
        <taxon>Dyella</taxon>
    </lineage>
</organism>
<evidence type="ECO:0000313" key="2">
    <source>
        <dbReference type="Proteomes" id="UP001620461"/>
    </source>
</evidence>
<proteinExistence type="predicted"/>